<organism evidence="6 7">
    <name type="scientific">Nitratireductor thuwali</name>
    <dbReference type="NCBI Taxonomy" id="2267699"/>
    <lineage>
        <taxon>Bacteria</taxon>
        <taxon>Pseudomonadati</taxon>
        <taxon>Pseudomonadota</taxon>
        <taxon>Alphaproteobacteria</taxon>
        <taxon>Hyphomicrobiales</taxon>
        <taxon>Phyllobacteriaceae</taxon>
        <taxon>Nitratireductor</taxon>
    </lineage>
</organism>
<feature type="DNA-binding region" description="H-T-H motif" evidence="4">
    <location>
        <begin position="32"/>
        <end position="51"/>
    </location>
</feature>
<keyword evidence="1" id="KW-0805">Transcription regulation</keyword>
<gene>
    <name evidence="6" type="primary">slmA</name>
    <name evidence="6" type="ORF">NTH_04351</name>
</gene>
<evidence type="ECO:0000256" key="1">
    <source>
        <dbReference type="ARBA" id="ARBA00023015"/>
    </source>
</evidence>
<evidence type="ECO:0000256" key="4">
    <source>
        <dbReference type="PROSITE-ProRule" id="PRU00335"/>
    </source>
</evidence>
<evidence type="ECO:0000256" key="3">
    <source>
        <dbReference type="ARBA" id="ARBA00023163"/>
    </source>
</evidence>
<dbReference type="Pfam" id="PF17937">
    <property type="entry name" value="TetR_C_28"/>
    <property type="match status" value="1"/>
</dbReference>
<evidence type="ECO:0000313" key="7">
    <source>
        <dbReference type="Proteomes" id="UP001342418"/>
    </source>
</evidence>
<dbReference type="InterPro" id="IPR009057">
    <property type="entry name" value="Homeodomain-like_sf"/>
</dbReference>
<dbReference type="PROSITE" id="PS50977">
    <property type="entry name" value="HTH_TETR_2"/>
    <property type="match status" value="1"/>
</dbReference>
<proteinExistence type="predicted"/>
<keyword evidence="2 4" id="KW-0238">DNA-binding</keyword>
<dbReference type="InterPro" id="IPR036271">
    <property type="entry name" value="Tet_transcr_reg_TetR-rel_C_sf"/>
</dbReference>
<dbReference type="PANTHER" id="PTHR30055">
    <property type="entry name" value="HTH-TYPE TRANSCRIPTIONAL REGULATOR RUTR"/>
    <property type="match status" value="1"/>
</dbReference>
<evidence type="ECO:0000256" key="2">
    <source>
        <dbReference type="ARBA" id="ARBA00023125"/>
    </source>
</evidence>
<reference evidence="6 7" key="1">
    <citation type="submission" date="2018-07" db="EMBL/GenBank/DDBJ databases">
        <title>Genome sequence of Nitratireductor thuwali#1536.</title>
        <authorList>
            <person name="Michoud G."/>
            <person name="Merlino G."/>
            <person name="Sefrji F.O."/>
            <person name="Daffonchio D."/>
        </authorList>
    </citation>
    <scope>NUCLEOTIDE SEQUENCE [LARGE SCALE GENOMIC DNA]</scope>
    <source>
        <strain evidence="6 7">Nit1536</strain>
        <plasmid evidence="6 7">p1536_1</plasmid>
    </source>
</reference>
<protein>
    <submittedName>
        <fullName evidence="6">Nucleoid occlusion factor SlmA</fullName>
    </submittedName>
</protein>
<dbReference type="RefSeq" id="WP_338532034.1">
    <property type="nucleotide sequence ID" value="NZ_CP030942.1"/>
</dbReference>
<dbReference type="Pfam" id="PF00440">
    <property type="entry name" value="TetR_N"/>
    <property type="match status" value="1"/>
</dbReference>
<dbReference type="InterPro" id="IPR001647">
    <property type="entry name" value="HTH_TetR"/>
</dbReference>
<dbReference type="SUPFAM" id="SSF46689">
    <property type="entry name" value="Homeodomain-like"/>
    <property type="match status" value="1"/>
</dbReference>
<dbReference type="PRINTS" id="PR00455">
    <property type="entry name" value="HTHTETR"/>
</dbReference>
<evidence type="ECO:0000313" key="6">
    <source>
        <dbReference type="EMBL" id="UUP19836.1"/>
    </source>
</evidence>
<keyword evidence="3" id="KW-0804">Transcription</keyword>
<evidence type="ECO:0000259" key="5">
    <source>
        <dbReference type="PROSITE" id="PS50977"/>
    </source>
</evidence>
<dbReference type="SUPFAM" id="SSF48498">
    <property type="entry name" value="Tetracyclin repressor-like, C-terminal domain"/>
    <property type="match status" value="1"/>
</dbReference>
<dbReference type="EMBL" id="CP030942">
    <property type="protein sequence ID" value="UUP19836.1"/>
    <property type="molecule type" value="Genomic_DNA"/>
</dbReference>
<dbReference type="Proteomes" id="UP001342418">
    <property type="component" value="Plasmid p1536_1"/>
</dbReference>
<keyword evidence="6" id="KW-0614">Plasmid</keyword>
<feature type="domain" description="HTH tetR-type" evidence="5">
    <location>
        <begin position="9"/>
        <end position="69"/>
    </location>
</feature>
<dbReference type="InterPro" id="IPR041479">
    <property type="entry name" value="TetR_CgmR_C"/>
</dbReference>
<accession>A0ABY5MRK9</accession>
<dbReference type="Gene3D" id="1.10.357.10">
    <property type="entry name" value="Tetracycline Repressor, domain 2"/>
    <property type="match status" value="1"/>
</dbReference>
<name>A0ABY5MRK9_9HYPH</name>
<dbReference type="InterPro" id="IPR050109">
    <property type="entry name" value="HTH-type_TetR-like_transc_reg"/>
</dbReference>
<sequence>MTRPDRRTSNSRQEILEAAQRLASREGAGKITIEAVAREAGLSKGGVLYNFPSKDLLLKGMLDWMIEAISPLIDEHRDALEGQPNRTLRALIKASAFKATIDPSVPMAVLAVAAEDPELLAPMRAQMQARWQQVLEDGTDPELAALLWAAADGLMFHCMLGTGVIPDEQRAHLLERLDELATQICK</sequence>
<keyword evidence="7" id="KW-1185">Reference proteome</keyword>
<dbReference type="PANTHER" id="PTHR30055:SF234">
    <property type="entry name" value="HTH-TYPE TRANSCRIPTIONAL REGULATOR BETI"/>
    <property type="match status" value="1"/>
</dbReference>
<geneLocation type="plasmid" evidence="6 7">
    <name>p1536_1</name>
</geneLocation>